<organism evidence="1 2">
    <name type="scientific">Solanum bulbocastanum</name>
    <name type="common">Wild potato</name>
    <dbReference type="NCBI Taxonomy" id="147425"/>
    <lineage>
        <taxon>Eukaryota</taxon>
        <taxon>Viridiplantae</taxon>
        <taxon>Streptophyta</taxon>
        <taxon>Embryophyta</taxon>
        <taxon>Tracheophyta</taxon>
        <taxon>Spermatophyta</taxon>
        <taxon>Magnoliopsida</taxon>
        <taxon>eudicotyledons</taxon>
        <taxon>Gunneridae</taxon>
        <taxon>Pentapetalae</taxon>
        <taxon>asterids</taxon>
        <taxon>lamiids</taxon>
        <taxon>Solanales</taxon>
        <taxon>Solanaceae</taxon>
        <taxon>Solanoideae</taxon>
        <taxon>Solaneae</taxon>
        <taxon>Solanum</taxon>
    </lineage>
</organism>
<accession>A0AAN8TD47</accession>
<gene>
    <name evidence="1" type="ORF">RDI58_019055</name>
</gene>
<sequence length="138" mass="15428">MDMPFGCFPNDPIFTGGNMLRTLHRGVSGGGRLSDSSNRIPFQYFFQIILSPNIISDAVLPSMRTLFHASENLDLGLFGGDYDRNCGPSVRQTCLVLLLLITKFHVTWHTEKDVIWHANINITARKVLYSGSLTKRVG</sequence>
<proteinExistence type="predicted"/>
<dbReference type="EMBL" id="JBANQN010000007">
    <property type="protein sequence ID" value="KAK6785600.1"/>
    <property type="molecule type" value="Genomic_DNA"/>
</dbReference>
<evidence type="ECO:0000313" key="2">
    <source>
        <dbReference type="Proteomes" id="UP001371456"/>
    </source>
</evidence>
<dbReference type="AlphaFoldDB" id="A0AAN8TD47"/>
<keyword evidence="2" id="KW-1185">Reference proteome</keyword>
<evidence type="ECO:0000313" key="1">
    <source>
        <dbReference type="EMBL" id="KAK6785600.1"/>
    </source>
</evidence>
<reference evidence="1 2" key="1">
    <citation type="submission" date="2024-02" db="EMBL/GenBank/DDBJ databases">
        <title>de novo genome assembly of Solanum bulbocastanum strain 11H21.</title>
        <authorList>
            <person name="Hosaka A.J."/>
        </authorList>
    </citation>
    <scope>NUCLEOTIDE SEQUENCE [LARGE SCALE GENOMIC DNA]</scope>
    <source>
        <tissue evidence="1">Young leaves</tissue>
    </source>
</reference>
<dbReference type="Proteomes" id="UP001371456">
    <property type="component" value="Unassembled WGS sequence"/>
</dbReference>
<protein>
    <submittedName>
        <fullName evidence="1">Uncharacterized protein</fullName>
    </submittedName>
</protein>
<comment type="caution">
    <text evidence="1">The sequence shown here is derived from an EMBL/GenBank/DDBJ whole genome shotgun (WGS) entry which is preliminary data.</text>
</comment>
<name>A0AAN8TD47_SOLBU</name>